<dbReference type="GeneID" id="19203203"/>
<accession>A0A5M3MQJ8</accession>
<evidence type="ECO:0000256" key="1">
    <source>
        <dbReference type="SAM" id="Phobius"/>
    </source>
</evidence>
<sequence length="102" mass="11040">MPIDTVPEFFGVIVTAVLFITGPSYALRLTSRIFVPYPLDDIAAITYPISPISNEVLDDTPIIVDLEEPAPPPPPPPYEAYVLPSYPLMPPAYTVESIPAAA</sequence>
<name>A0A5M3MQJ8_CONPW</name>
<proteinExistence type="predicted"/>
<keyword evidence="1" id="KW-1133">Transmembrane helix</keyword>
<dbReference type="Proteomes" id="UP000053558">
    <property type="component" value="Unassembled WGS sequence"/>
</dbReference>
<keyword evidence="3" id="KW-1185">Reference proteome</keyword>
<evidence type="ECO:0000313" key="3">
    <source>
        <dbReference type="Proteomes" id="UP000053558"/>
    </source>
</evidence>
<dbReference type="KEGG" id="cput:CONPUDRAFT_154019"/>
<reference evidence="3" key="1">
    <citation type="journal article" date="2012" name="Science">
        <title>The Paleozoic origin of enzymatic lignin decomposition reconstructed from 31 fungal genomes.</title>
        <authorList>
            <person name="Floudas D."/>
            <person name="Binder M."/>
            <person name="Riley R."/>
            <person name="Barry K."/>
            <person name="Blanchette R.A."/>
            <person name="Henrissat B."/>
            <person name="Martinez A.T."/>
            <person name="Otillar R."/>
            <person name="Spatafora J.W."/>
            <person name="Yadav J.S."/>
            <person name="Aerts A."/>
            <person name="Benoit I."/>
            <person name="Boyd A."/>
            <person name="Carlson A."/>
            <person name="Copeland A."/>
            <person name="Coutinho P.M."/>
            <person name="de Vries R.P."/>
            <person name="Ferreira P."/>
            <person name="Findley K."/>
            <person name="Foster B."/>
            <person name="Gaskell J."/>
            <person name="Glotzer D."/>
            <person name="Gorecki P."/>
            <person name="Heitman J."/>
            <person name="Hesse C."/>
            <person name="Hori C."/>
            <person name="Igarashi K."/>
            <person name="Jurgens J.A."/>
            <person name="Kallen N."/>
            <person name="Kersten P."/>
            <person name="Kohler A."/>
            <person name="Kuees U."/>
            <person name="Kumar T.K.A."/>
            <person name="Kuo A."/>
            <person name="LaButti K."/>
            <person name="Larrondo L.F."/>
            <person name="Lindquist E."/>
            <person name="Ling A."/>
            <person name="Lombard V."/>
            <person name="Lucas S."/>
            <person name="Lundell T."/>
            <person name="Martin R."/>
            <person name="McLaughlin D.J."/>
            <person name="Morgenstern I."/>
            <person name="Morin E."/>
            <person name="Murat C."/>
            <person name="Nagy L.G."/>
            <person name="Nolan M."/>
            <person name="Ohm R.A."/>
            <person name="Patyshakuliyeva A."/>
            <person name="Rokas A."/>
            <person name="Ruiz-Duenas F.J."/>
            <person name="Sabat G."/>
            <person name="Salamov A."/>
            <person name="Samejima M."/>
            <person name="Schmutz J."/>
            <person name="Slot J.C."/>
            <person name="St John F."/>
            <person name="Stenlid J."/>
            <person name="Sun H."/>
            <person name="Sun S."/>
            <person name="Syed K."/>
            <person name="Tsang A."/>
            <person name="Wiebenga A."/>
            <person name="Young D."/>
            <person name="Pisabarro A."/>
            <person name="Eastwood D.C."/>
            <person name="Martin F."/>
            <person name="Cullen D."/>
            <person name="Grigoriev I.V."/>
            <person name="Hibbett D.S."/>
        </authorList>
    </citation>
    <scope>NUCLEOTIDE SEQUENCE [LARGE SCALE GENOMIC DNA]</scope>
    <source>
        <strain evidence="3">RWD-64-598 SS2</strain>
    </source>
</reference>
<dbReference type="AlphaFoldDB" id="A0A5M3MQJ8"/>
<keyword evidence="1" id="KW-0472">Membrane</keyword>
<gene>
    <name evidence="2" type="ORF">CONPUDRAFT_154019</name>
</gene>
<comment type="caution">
    <text evidence="2">The sequence shown here is derived from an EMBL/GenBank/DDBJ whole genome shotgun (WGS) entry which is preliminary data.</text>
</comment>
<evidence type="ECO:0000313" key="2">
    <source>
        <dbReference type="EMBL" id="EIW81478.1"/>
    </source>
</evidence>
<dbReference type="EMBL" id="JH711578">
    <property type="protein sequence ID" value="EIW81478.1"/>
    <property type="molecule type" value="Genomic_DNA"/>
</dbReference>
<organism evidence="2 3">
    <name type="scientific">Coniophora puteana (strain RWD-64-598)</name>
    <name type="common">Brown rot fungus</name>
    <dbReference type="NCBI Taxonomy" id="741705"/>
    <lineage>
        <taxon>Eukaryota</taxon>
        <taxon>Fungi</taxon>
        <taxon>Dikarya</taxon>
        <taxon>Basidiomycota</taxon>
        <taxon>Agaricomycotina</taxon>
        <taxon>Agaricomycetes</taxon>
        <taxon>Agaricomycetidae</taxon>
        <taxon>Boletales</taxon>
        <taxon>Coniophorineae</taxon>
        <taxon>Coniophoraceae</taxon>
        <taxon>Coniophora</taxon>
    </lineage>
</organism>
<dbReference type="RefSeq" id="XP_007768806.1">
    <property type="nucleotide sequence ID" value="XM_007770616.1"/>
</dbReference>
<feature type="transmembrane region" description="Helical" evidence="1">
    <location>
        <begin position="6"/>
        <end position="27"/>
    </location>
</feature>
<protein>
    <submittedName>
        <fullName evidence="2">Uncharacterized protein</fullName>
    </submittedName>
</protein>
<keyword evidence="1" id="KW-0812">Transmembrane</keyword>